<evidence type="ECO:0000313" key="3">
    <source>
        <dbReference type="Proteomes" id="UP000490821"/>
    </source>
</evidence>
<dbReference type="Proteomes" id="UP000490821">
    <property type="component" value="Unassembled WGS sequence"/>
</dbReference>
<evidence type="ECO:0000256" key="1">
    <source>
        <dbReference type="SAM" id="MobiDB-lite"/>
    </source>
</evidence>
<accession>A0A829Z8X4</accession>
<reference evidence="2 3" key="1">
    <citation type="journal article" date="2020" name="Microbiome">
        <title>Single-cell genomics of uncultured bacteria reveals dietary fiber responders in the mouse gut microbiota.</title>
        <authorList>
            <person name="Chijiiwa R."/>
            <person name="Hosokawa M."/>
            <person name="Kogawa M."/>
            <person name="Nishikawa Y."/>
            <person name="Ide K."/>
            <person name="Sakanashi C."/>
            <person name="Takahashi K."/>
            <person name="Takeyama H."/>
        </authorList>
    </citation>
    <scope>NUCLEOTIDE SEQUENCE [LARGE SCALE GENOMIC DNA]</scope>
    <source>
        <strain evidence="2">IMSAGC_017</strain>
    </source>
</reference>
<dbReference type="AlphaFoldDB" id="A0A829Z8X4"/>
<sequence length="129" mass="14927">MSKSIKTRDIIKDVKSIDKVLIAGERIRDISAKTKDKIEENTQSQHAGPHDYAISKVNENADHFINKAGIETKIQTQKGYWLVKERRKRKKAYIDNKTNESSNKIKTKEHAQKNIKTSDSKTKKRYQSI</sequence>
<organism evidence="2 3">
    <name type="scientific">Thomasclavelia cocleata</name>
    <dbReference type="NCBI Taxonomy" id="69824"/>
    <lineage>
        <taxon>Bacteria</taxon>
        <taxon>Bacillati</taxon>
        <taxon>Bacillota</taxon>
        <taxon>Erysipelotrichia</taxon>
        <taxon>Erysipelotrichales</taxon>
        <taxon>Coprobacillaceae</taxon>
        <taxon>Thomasclavelia</taxon>
    </lineage>
</organism>
<feature type="region of interest" description="Disordered" evidence="1">
    <location>
        <begin position="87"/>
        <end position="129"/>
    </location>
</feature>
<gene>
    <name evidence="2" type="ORF">IMSAGC017_00641</name>
</gene>
<evidence type="ECO:0000313" key="2">
    <source>
        <dbReference type="EMBL" id="GFI40606.1"/>
    </source>
</evidence>
<dbReference type="RefSeq" id="WP_228762327.1">
    <property type="nucleotide sequence ID" value="NZ_BLMI01000067.1"/>
</dbReference>
<proteinExistence type="predicted"/>
<feature type="compositionally biased region" description="Basic and acidic residues" evidence="1">
    <location>
        <begin position="106"/>
        <end position="121"/>
    </location>
</feature>
<name>A0A829Z8X4_9FIRM</name>
<dbReference type="EMBL" id="BLMI01000067">
    <property type="protein sequence ID" value="GFI40606.1"/>
    <property type="molecule type" value="Genomic_DNA"/>
</dbReference>
<protein>
    <submittedName>
        <fullName evidence="2">Uncharacterized protein</fullName>
    </submittedName>
</protein>
<comment type="caution">
    <text evidence="2">The sequence shown here is derived from an EMBL/GenBank/DDBJ whole genome shotgun (WGS) entry which is preliminary data.</text>
</comment>